<dbReference type="PANTHER" id="PTHR13604:SF0">
    <property type="entry name" value="ABASIC SITE PROCESSING PROTEIN HMCES"/>
    <property type="match status" value="1"/>
</dbReference>
<dbReference type="GO" id="GO:0016829">
    <property type="term" value="F:lyase activity"/>
    <property type="evidence" value="ECO:0007669"/>
    <property type="project" value="UniProtKB-KW"/>
</dbReference>
<keyword evidence="6" id="KW-0238">DNA-binding</keyword>
<dbReference type="InterPro" id="IPR036590">
    <property type="entry name" value="SRAP-like"/>
</dbReference>
<keyword evidence="2 8" id="KW-0645">Protease</keyword>
<dbReference type="Pfam" id="PF02586">
    <property type="entry name" value="SRAP"/>
    <property type="match status" value="1"/>
</dbReference>
<dbReference type="Gene3D" id="3.90.1680.10">
    <property type="entry name" value="SOS response associated peptidase-like"/>
    <property type="match status" value="1"/>
</dbReference>
<keyword evidence="4 8" id="KW-0378">Hydrolase</keyword>
<evidence type="ECO:0000256" key="7">
    <source>
        <dbReference type="ARBA" id="ARBA00023239"/>
    </source>
</evidence>
<evidence type="ECO:0000256" key="2">
    <source>
        <dbReference type="ARBA" id="ARBA00022670"/>
    </source>
</evidence>
<dbReference type="SUPFAM" id="SSF143081">
    <property type="entry name" value="BB1717-like"/>
    <property type="match status" value="1"/>
</dbReference>
<evidence type="ECO:0000313" key="9">
    <source>
        <dbReference type="EMBL" id="CUN96852.1"/>
    </source>
</evidence>
<evidence type="ECO:0000313" key="10">
    <source>
        <dbReference type="Proteomes" id="UP000095431"/>
    </source>
</evidence>
<evidence type="ECO:0000256" key="3">
    <source>
        <dbReference type="ARBA" id="ARBA00022763"/>
    </source>
</evidence>
<evidence type="ECO:0000256" key="6">
    <source>
        <dbReference type="ARBA" id="ARBA00023125"/>
    </source>
</evidence>
<evidence type="ECO:0000256" key="4">
    <source>
        <dbReference type="ARBA" id="ARBA00022801"/>
    </source>
</evidence>
<sequence length="192" mass="22516">MCSRYYIDLDMMEEISRVVQNIDGRIRLTQGDIRPTDVAPVIGQSEHRLELGMCRWGYPLSKGKNPVINARVETVMDKPSFQNGILYHRLLIPAGGFYEWNSLKEKSTFTRPDSSVLYMAGFCDWFENERRFVILTTTANNSMKKIHDRMPLILEREQITDWFDNNKMPVLLRQTPTLLNRQTEYEQQSLFS</sequence>
<evidence type="ECO:0000256" key="5">
    <source>
        <dbReference type="ARBA" id="ARBA00023124"/>
    </source>
</evidence>
<keyword evidence="3" id="KW-0227">DNA damage</keyword>
<protein>
    <recommendedName>
        <fullName evidence="8">Abasic site processing protein</fullName>
        <ecNumber evidence="8">3.4.-.-</ecNumber>
    </recommendedName>
</protein>
<dbReference type="GO" id="GO:0006508">
    <property type="term" value="P:proteolysis"/>
    <property type="evidence" value="ECO:0007669"/>
    <property type="project" value="UniProtKB-KW"/>
</dbReference>
<proteinExistence type="inferred from homology"/>
<accession>A0A174B7C3</accession>
<reference evidence="9 10" key="1">
    <citation type="submission" date="2015-09" db="EMBL/GenBank/DDBJ databases">
        <authorList>
            <consortium name="Pathogen Informatics"/>
        </authorList>
    </citation>
    <scope>NUCLEOTIDE SEQUENCE [LARGE SCALE GENOMIC DNA]</scope>
    <source>
        <strain evidence="9 10">2789STDY5834863</strain>
    </source>
</reference>
<dbReference type="GO" id="GO:0106300">
    <property type="term" value="P:protein-DNA covalent cross-linking repair"/>
    <property type="evidence" value="ECO:0007669"/>
    <property type="project" value="InterPro"/>
</dbReference>
<dbReference type="Proteomes" id="UP000095431">
    <property type="component" value="Unassembled WGS sequence"/>
</dbReference>
<evidence type="ECO:0000256" key="1">
    <source>
        <dbReference type="ARBA" id="ARBA00008136"/>
    </source>
</evidence>
<keyword evidence="5" id="KW-0190">Covalent protein-DNA linkage</keyword>
<dbReference type="AlphaFoldDB" id="A0A174B7C3"/>
<dbReference type="InterPro" id="IPR003738">
    <property type="entry name" value="SRAP"/>
</dbReference>
<evidence type="ECO:0000256" key="8">
    <source>
        <dbReference type="RuleBase" id="RU364100"/>
    </source>
</evidence>
<dbReference type="RefSeq" id="WP_008704299.1">
    <property type="nucleotide sequence ID" value="NZ_BTHH01000009.1"/>
</dbReference>
<organism evidence="9 10">
    <name type="scientific">Blautia wexlerae</name>
    <dbReference type="NCBI Taxonomy" id="418240"/>
    <lineage>
        <taxon>Bacteria</taxon>
        <taxon>Bacillati</taxon>
        <taxon>Bacillota</taxon>
        <taxon>Clostridia</taxon>
        <taxon>Lachnospirales</taxon>
        <taxon>Lachnospiraceae</taxon>
        <taxon>Blautia</taxon>
    </lineage>
</organism>
<keyword evidence="7" id="KW-0456">Lyase</keyword>
<dbReference type="EMBL" id="CYZN01000008">
    <property type="protein sequence ID" value="CUN96852.1"/>
    <property type="molecule type" value="Genomic_DNA"/>
</dbReference>
<dbReference type="EC" id="3.4.-.-" evidence="8"/>
<dbReference type="GO" id="GO:0003697">
    <property type="term" value="F:single-stranded DNA binding"/>
    <property type="evidence" value="ECO:0007669"/>
    <property type="project" value="InterPro"/>
</dbReference>
<dbReference type="PANTHER" id="PTHR13604">
    <property type="entry name" value="DC12-RELATED"/>
    <property type="match status" value="1"/>
</dbReference>
<dbReference type="GO" id="GO:0008233">
    <property type="term" value="F:peptidase activity"/>
    <property type="evidence" value="ECO:0007669"/>
    <property type="project" value="UniProtKB-KW"/>
</dbReference>
<name>A0A174B7C3_9FIRM</name>
<comment type="similarity">
    <text evidence="1 8">Belongs to the SOS response-associated peptidase family.</text>
</comment>
<gene>
    <name evidence="9" type="primary">yedK</name>
    <name evidence="9" type="ORF">ERS852478_01518</name>
</gene>